<protein>
    <submittedName>
        <fullName evidence="2">Sporulation protein</fullName>
    </submittedName>
</protein>
<dbReference type="AlphaFoldDB" id="A0A3E3I8D7"/>
<comment type="caution">
    <text evidence="2">The sequence shown here is derived from an EMBL/GenBank/DDBJ whole genome shotgun (WGS) entry which is preliminary data.</text>
</comment>
<dbReference type="OrthoDB" id="2989236at2"/>
<keyword evidence="3" id="KW-1185">Reference proteome</keyword>
<evidence type="ECO:0000313" key="3">
    <source>
        <dbReference type="Proteomes" id="UP000260812"/>
    </source>
</evidence>
<evidence type="ECO:0000313" key="2">
    <source>
        <dbReference type="EMBL" id="RGE62695.1"/>
    </source>
</evidence>
<proteinExistence type="predicted"/>
<name>A0A3E3I8D7_9FIRM</name>
<evidence type="ECO:0000313" key="4">
    <source>
        <dbReference type="Proteomes" id="UP000261166"/>
    </source>
</evidence>
<dbReference type="EMBL" id="QVLV01000013">
    <property type="protein sequence ID" value="RGE57966.1"/>
    <property type="molecule type" value="Genomic_DNA"/>
</dbReference>
<sequence length="111" mass="12430">MSRKSNVFKKKSITGKKSVLEKSSAPGRKEQLVESLKLPKDMLLGASILTMTGNHELWVENYKGIIEYTTESIILQAKTGQIAICGCGLVIDYYTNEDMKIIGNIQCIRYL</sequence>
<organism evidence="2 4">
    <name type="scientific">Eisenbergiella massiliensis</name>
    <dbReference type="NCBI Taxonomy" id="1720294"/>
    <lineage>
        <taxon>Bacteria</taxon>
        <taxon>Bacillati</taxon>
        <taxon>Bacillota</taxon>
        <taxon>Clostridia</taxon>
        <taxon>Lachnospirales</taxon>
        <taxon>Lachnospiraceae</taxon>
        <taxon>Eisenbergiella</taxon>
    </lineage>
</organism>
<dbReference type="EMBL" id="QVLU01000048">
    <property type="protein sequence ID" value="RGE62695.1"/>
    <property type="molecule type" value="Genomic_DNA"/>
</dbReference>
<gene>
    <name evidence="2" type="ORF">DWY69_28800</name>
    <name evidence="1" type="ORF">DXC51_18020</name>
</gene>
<dbReference type="InterPro" id="IPR022476">
    <property type="entry name" value="Spore_YabP/YqfC"/>
</dbReference>
<dbReference type="Proteomes" id="UP000260812">
    <property type="component" value="Unassembled WGS sequence"/>
</dbReference>
<accession>A0A3E3I8D7</accession>
<reference evidence="2 4" key="1">
    <citation type="submission" date="2018-08" db="EMBL/GenBank/DDBJ databases">
        <title>A genome reference for cultivated species of the human gut microbiota.</title>
        <authorList>
            <person name="Zou Y."/>
            <person name="Xue W."/>
            <person name="Luo G."/>
        </authorList>
    </citation>
    <scope>NUCLEOTIDE SEQUENCE [LARGE SCALE GENOMIC DNA]</scope>
    <source>
        <strain evidence="2 4">AF26-4BH</strain>
        <strain evidence="1">TF05-5AC</strain>
    </source>
</reference>
<dbReference type="RefSeq" id="WP_081745450.1">
    <property type="nucleotide sequence ID" value="NZ_CALBAU010000369.1"/>
</dbReference>
<dbReference type="Proteomes" id="UP000261166">
    <property type="component" value="Unassembled WGS sequence"/>
</dbReference>
<evidence type="ECO:0000313" key="1">
    <source>
        <dbReference type="EMBL" id="RGE57966.1"/>
    </source>
</evidence>
<dbReference type="Pfam" id="PF07873">
    <property type="entry name" value="YabP"/>
    <property type="match status" value="1"/>
</dbReference>